<dbReference type="PANTHER" id="PTHR30203">
    <property type="entry name" value="OUTER MEMBRANE CATION EFFLUX PROTEIN"/>
    <property type="match status" value="1"/>
</dbReference>
<dbReference type="RefSeq" id="WP_128746668.1">
    <property type="nucleotide sequence ID" value="NZ_CP035281.1"/>
</dbReference>
<feature type="chain" id="PRO_5019111480" evidence="1">
    <location>
        <begin position="25"/>
        <end position="475"/>
    </location>
</feature>
<gene>
    <name evidence="2" type="ORF">EQM06_12410</name>
</gene>
<dbReference type="OrthoDB" id="1746162at2"/>
<dbReference type="GO" id="GO:0015562">
    <property type="term" value="F:efflux transmembrane transporter activity"/>
    <property type="evidence" value="ECO:0007669"/>
    <property type="project" value="InterPro"/>
</dbReference>
<dbReference type="AlphaFoldDB" id="A0A410PYD3"/>
<keyword evidence="3" id="KW-1185">Reference proteome</keyword>
<dbReference type="PANTHER" id="PTHR30203:SF30">
    <property type="entry name" value="OUTER MEMBRANE PROTEIN-RELATED"/>
    <property type="match status" value="1"/>
</dbReference>
<evidence type="ECO:0000313" key="2">
    <source>
        <dbReference type="EMBL" id="QAT43961.1"/>
    </source>
</evidence>
<dbReference type="Proteomes" id="UP000287601">
    <property type="component" value="Chromosome"/>
</dbReference>
<name>A0A410PYD3_9FIRM</name>
<keyword evidence="1" id="KW-0732">Signal</keyword>
<dbReference type="Gene3D" id="1.20.1600.10">
    <property type="entry name" value="Outer membrane efflux proteins (OEP)"/>
    <property type="match status" value="2"/>
</dbReference>
<evidence type="ECO:0000256" key="1">
    <source>
        <dbReference type="SAM" id="SignalP"/>
    </source>
</evidence>
<organism evidence="2 3">
    <name type="scientific">Aminipila luticellarii</name>
    <dbReference type="NCBI Taxonomy" id="2507160"/>
    <lineage>
        <taxon>Bacteria</taxon>
        <taxon>Bacillati</taxon>
        <taxon>Bacillota</taxon>
        <taxon>Clostridia</taxon>
        <taxon>Peptostreptococcales</taxon>
        <taxon>Anaerovoracaceae</taxon>
        <taxon>Aminipila</taxon>
    </lineage>
</organism>
<proteinExistence type="predicted"/>
<accession>A0A410PYD3</accession>
<dbReference type="EMBL" id="CP035281">
    <property type="protein sequence ID" value="QAT43961.1"/>
    <property type="molecule type" value="Genomic_DNA"/>
</dbReference>
<sequence>MKKKYICMVLAASLVVGSATFAFATTNTETKAAVTTGTSVTATGAAVSNTQAADTVTNGAVTTSSGSITTTGSGVSTTDGAVTTTDAAVNASGTALEGVVPPEKTDTKKLSLEEAIKIMKTTGTSAETAELHKKSDIAVGNGYSETVSKIKKTQDKLDFLDSIPSSMLPAGVDPVEMAYEAQVAGVSSNNKKIMQLRRDFARNNTENNYQAELNQIEADTISIYYKVLLAQDNLNIAKENLATQQQTLKNVQAKKDVGLLSKKDVLQSQSAVADAESAVRSADTQLKYAKMSFNYLLGYNVQQDVVFTDTLNTVTSAAAITPADTAVQNALNNRIELKGANLAVKVYEVLLADVKAYPKNSSTYLNAEINLAEAQKTAKDATSKIEIDIRNKYDLVQDKKAAVEAAKELLTYATEGERLMQLTNEEGLSTVEELLATQVSVYKAKLNLANANSEYALALKSYEFAQGVGTTRIPL</sequence>
<evidence type="ECO:0000313" key="3">
    <source>
        <dbReference type="Proteomes" id="UP000287601"/>
    </source>
</evidence>
<dbReference type="SUPFAM" id="SSF56954">
    <property type="entry name" value="Outer membrane efflux proteins (OEP)"/>
    <property type="match status" value="1"/>
</dbReference>
<feature type="signal peptide" evidence="1">
    <location>
        <begin position="1"/>
        <end position="24"/>
    </location>
</feature>
<protein>
    <submittedName>
        <fullName evidence="2">TolC family protein</fullName>
    </submittedName>
</protein>
<reference evidence="2 3" key="1">
    <citation type="submission" date="2019-01" db="EMBL/GenBank/DDBJ databases">
        <title>Draft genomes of a novel of Aminipila strains.</title>
        <authorList>
            <person name="Ma S."/>
        </authorList>
    </citation>
    <scope>NUCLEOTIDE SEQUENCE [LARGE SCALE GENOMIC DNA]</scope>
    <source>
        <strain evidence="3">JN-39</strain>
    </source>
</reference>
<dbReference type="KEGG" id="amij:EQM06_12410"/>
<dbReference type="InterPro" id="IPR010131">
    <property type="entry name" value="MdtP/NodT-like"/>
</dbReference>